<keyword evidence="2" id="KW-1185">Reference proteome</keyword>
<dbReference type="Proteomes" id="UP000284842">
    <property type="component" value="Unassembled WGS sequence"/>
</dbReference>
<accession>A0A409VRF3</accession>
<dbReference type="EMBL" id="NHTK01005999">
    <property type="protein sequence ID" value="PPQ68819.1"/>
    <property type="molecule type" value="Genomic_DNA"/>
</dbReference>
<evidence type="ECO:0000313" key="1">
    <source>
        <dbReference type="EMBL" id="PPQ68819.1"/>
    </source>
</evidence>
<dbReference type="OrthoDB" id="2745898at2759"/>
<gene>
    <name evidence="1" type="ORF">CVT24_007704</name>
</gene>
<evidence type="ECO:0000313" key="2">
    <source>
        <dbReference type="Proteomes" id="UP000284842"/>
    </source>
</evidence>
<sequence length="393" mass="44504">MLFKKRYPRPYSNLLPEDIEELAGPAFKHGTGSSDPYQLLFFVEMCPETIPHIHDVSLKLSRKQFYDVRLQSRLCTALTALCNIESLSIEGPEATANADEPVMWDKLPSPGLRTALRKVVVRPSFESLSLKSISCVPWGDIAAALFLRRLDLTEVTLVNDFNDEKLLSTIAGRCFRHLESLTFCGIGKDLSFLLRKDSSCRNLIFDLQRLRVLDIHLSASSCQACELTAVLKAHPLPELEVLAVKLSTGTNCVCGNEPWGSPLSSWILPHQGTLSTIRISVQNTWNDPYADLVSTMEKMRSRNVLSFLEVEVLVDRGFSANFGRGWYPFVEVLSKPGWDMLEYVKLDIKVVAGHGREPDRYMSSEIELELSNMRYNELCPLFSRPFVFELYHH</sequence>
<dbReference type="AlphaFoldDB" id="A0A409VRF3"/>
<evidence type="ECO:0008006" key="3">
    <source>
        <dbReference type="Google" id="ProtNLM"/>
    </source>
</evidence>
<organism evidence="1 2">
    <name type="scientific">Panaeolus cyanescens</name>
    <dbReference type="NCBI Taxonomy" id="181874"/>
    <lineage>
        <taxon>Eukaryota</taxon>
        <taxon>Fungi</taxon>
        <taxon>Dikarya</taxon>
        <taxon>Basidiomycota</taxon>
        <taxon>Agaricomycotina</taxon>
        <taxon>Agaricomycetes</taxon>
        <taxon>Agaricomycetidae</taxon>
        <taxon>Agaricales</taxon>
        <taxon>Agaricineae</taxon>
        <taxon>Galeropsidaceae</taxon>
        <taxon>Panaeolus</taxon>
    </lineage>
</organism>
<proteinExistence type="predicted"/>
<dbReference type="InParanoid" id="A0A409VRF3"/>
<reference evidence="1 2" key="1">
    <citation type="journal article" date="2018" name="Evol. Lett.">
        <title>Horizontal gene cluster transfer increased hallucinogenic mushroom diversity.</title>
        <authorList>
            <person name="Reynolds H.T."/>
            <person name="Vijayakumar V."/>
            <person name="Gluck-Thaler E."/>
            <person name="Korotkin H.B."/>
            <person name="Matheny P.B."/>
            <person name="Slot J.C."/>
        </authorList>
    </citation>
    <scope>NUCLEOTIDE SEQUENCE [LARGE SCALE GENOMIC DNA]</scope>
    <source>
        <strain evidence="1 2">2629</strain>
    </source>
</reference>
<name>A0A409VRF3_9AGAR</name>
<protein>
    <recommendedName>
        <fullName evidence="3">F-box domain-containing protein</fullName>
    </recommendedName>
</protein>
<comment type="caution">
    <text evidence="1">The sequence shown here is derived from an EMBL/GenBank/DDBJ whole genome shotgun (WGS) entry which is preliminary data.</text>
</comment>